<dbReference type="AlphaFoldDB" id="A0A0J6WPR0"/>
<dbReference type="GO" id="GO:0051536">
    <property type="term" value="F:iron-sulfur cluster binding"/>
    <property type="evidence" value="ECO:0007669"/>
    <property type="project" value="UniProtKB-KW"/>
</dbReference>
<keyword evidence="2" id="KW-0949">S-adenosyl-L-methionine</keyword>
<dbReference type="RefSeq" id="WP_048515416.1">
    <property type="nucleotide sequence ID" value="NZ_FUXD01000057.1"/>
</dbReference>
<dbReference type="InterPro" id="IPR058240">
    <property type="entry name" value="rSAM_sf"/>
</dbReference>
<dbReference type="InterPro" id="IPR051198">
    <property type="entry name" value="BchE-like"/>
</dbReference>
<dbReference type="SMART" id="SM00729">
    <property type="entry name" value="Elp3"/>
    <property type="match status" value="1"/>
</dbReference>
<feature type="domain" description="Radical SAM core" evidence="6">
    <location>
        <begin position="14"/>
        <end position="245"/>
    </location>
</feature>
<keyword evidence="5" id="KW-0411">Iron-sulfur</keyword>
<dbReference type="SFLD" id="SFLDS00029">
    <property type="entry name" value="Radical_SAM"/>
    <property type="match status" value="1"/>
</dbReference>
<dbReference type="SFLD" id="SFLDG01095">
    <property type="entry name" value="Uncharacterised_Radical_SAM_Su"/>
    <property type="match status" value="1"/>
</dbReference>
<dbReference type="Gene3D" id="3.20.20.70">
    <property type="entry name" value="Aldolase class I"/>
    <property type="match status" value="1"/>
</dbReference>
<dbReference type="InterPro" id="IPR007197">
    <property type="entry name" value="rSAM"/>
</dbReference>
<comment type="caution">
    <text evidence="7">The sequence shown here is derived from an EMBL/GenBank/DDBJ whole genome shotgun (WGS) entry which is preliminary data.</text>
</comment>
<dbReference type="PANTHER" id="PTHR43409">
    <property type="entry name" value="ANAEROBIC MAGNESIUM-PROTOPORPHYRIN IX MONOMETHYL ESTER CYCLASE-RELATED"/>
    <property type="match status" value="1"/>
</dbReference>
<evidence type="ECO:0000256" key="5">
    <source>
        <dbReference type="ARBA" id="ARBA00023014"/>
    </source>
</evidence>
<dbReference type="Pfam" id="PF04055">
    <property type="entry name" value="Radical_SAM"/>
    <property type="match status" value="1"/>
</dbReference>
<name>A0A0J6WPR0_9FIRM</name>
<dbReference type="SFLD" id="SFLDG01082">
    <property type="entry name" value="B12-binding_domain_containing"/>
    <property type="match status" value="1"/>
</dbReference>
<keyword evidence="8" id="KW-1185">Reference proteome</keyword>
<evidence type="ECO:0000256" key="4">
    <source>
        <dbReference type="ARBA" id="ARBA00023004"/>
    </source>
</evidence>
<protein>
    <submittedName>
        <fullName evidence="7">Radical SAM protein</fullName>
    </submittedName>
</protein>
<proteinExistence type="predicted"/>
<dbReference type="STRING" id="39029.BSR42_01930"/>
<comment type="cofactor">
    <cofactor evidence="1">
        <name>[4Fe-4S] cluster</name>
        <dbReference type="ChEBI" id="CHEBI:49883"/>
    </cofactor>
</comment>
<dbReference type="GO" id="GO:0003824">
    <property type="term" value="F:catalytic activity"/>
    <property type="evidence" value="ECO:0007669"/>
    <property type="project" value="InterPro"/>
</dbReference>
<sequence>MMIDDAGGLVFRPPSEARSFILRVTIGCSHNMCTFCAMYKDSVYRVRSLEEIDGIIERGAAAMPFIRRIFLADGDALVLPTDSLLHILKKCYDTFPNITRIGAYATPADLNRKSPEDLKRLHEAGLGILYLGIESGDDTVLKHVKKGTTAALTIQAGKKALDAGMKLSTMILLGLGGQERTVEHALHTAEVVSAINPTMLSALSLIIPKNVPLYQDVQQGTFTPLTARGFLKELDMILRHTTMIKPCIFRSNHVSNLLPIGGTLPMDKEAMLSSLEAYIPREDDTTPLLNDNGNF</sequence>
<dbReference type="InParanoid" id="A0A0J6WPR0"/>
<dbReference type="Proteomes" id="UP000036503">
    <property type="component" value="Unassembled WGS sequence"/>
</dbReference>
<dbReference type="GO" id="GO:0046872">
    <property type="term" value="F:metal ion binding"/>
    <property type="evidence" value="ECO:0007669"/>
    <property type="project" value="UniProtKB-KW"/>
</dbReference>
<dbReference type="PROSITE" id="PS51918">
    <property type="entry name" value="RADICAL_SAM"/>
    <property type="match status" value="1"/>
</dbReference>
<gene>
    <name evidence="7" type="ORF">AB840_13740</name>
</gene>
<accession>A0A0J6WPR0</accession>
<dbReference type="InterPro" id="IPR013785">
    <property type="entry name" value="Aldolase_TIM"/>
</dbReference>
<reference evidence="7 8" key="1">
    <citation type="submission" date="2015-06" db="EMBL/GenBank/DDBJ databases">
        <title>Draft genome sequence of beer spoilage bacterium Megasphaera cerevisiae type strain 20462.</title>
        <authorList>
            <person name="Kutumbaka K."/>
            <person name="Pasmowitz J."/>
            <person name="Mategko J."/>
            <person name="Reyes D."/>
            <person name="Friedrich A."/>
            <person name="Han S."/>
            <person name="Martens-Habbena W."/>
            <person name="Neal-McKinney J."/>
            <person name="Janagama H.K."/>
            <person name="Nadala C."/>
            <person name="Samadpour M."/>
        </authorList>
    </citation>
    <scope>NUCLEOTIDE SEQUENCE [LARGE SCALE GENOMIC DNA]</scope>
    <source>
        <strain evidence="7 8">DSM 20462</strain>
    </source>
</reference>
<evidence type="ECO:0000259" key="6">
    <source>
        <dbReference type="PROSITE" id="PS51918"/>
    </source>
</evidence>
<evidence type="ECO:0000313" key="8">
    <source>
        <dbReference type="Proteomes" id="UP000036503"/>
    </source>
</evidence>
<dbReference type="PATRIC" id="fig|1122219.3.peg.2966"/>
<dbReference type="InterPro" id="IPR006638">
    <property type="entry name" value="Elp3/MiaA/NifB-like_rSAM"/>
</dbReference>
<evidence type="ECO:0000256" key="2">
    <source>
        <dbReference type="ARBA" id="ARBA00022691"/>
    </source>
</evidence>
<dbReference type="OrthoDB" id="9777636at2"/>
<dbReference type="PANTHER" id="PTHR43409:SF4">
    <property type="entry name" value="RADICAL SAM SUPERFAMILY PROTEIN"/>
    <property type="match status" value="1"/>
</dbReference>
<dbReference type="EMBL" id="LEKT01000066">
    <property type="protein sequence ID" value="KMO85395.1"/>
    <property type="molecule type" value="Genomic_DNA"/>
</dbReference>
<evidence type="ECO:0000313" key="7">
    <source>
        <dbReference type="EMBL" id="KMO85395.1"/>
    </source>
</evidence>
<dbReference type="SUPFAM" id="SSF102114">
    <property type="entry name" value="Radical SAM enzymes"/>
    <property type="match status" value="1"/>
</dbReference>
<evidence type="ECO:0000256" key="3">
    <source>
        <dbReference type="ARBA" id="ARBA00022723"/>
    </source>
</evidence>
<keyword evidence="4" id="KW-0408">Iron</keyword>
<evidence type="ECO:0000256" key="1">
    <source>
        <dbReference type="ARBA" id="ARBA00001966"/>
    </source>
</evidence>
<organism evidence="7 8">
    <name type="scientific">Megasphaera cerevisiae DSM 20462</name>
    <dbReference type="NCBI Taxonomy" id="1122219"/>
    <lineage>
        <taxon>Bacteria</taxon>
        <taxon>Bacillati</taxon>
        <taxon>Bacillota</taxon>
        <taxon>Negativicutes</taxon>
        <taxon>Veillonellales</taxon>
        <taxon>Veillonellaceae</taxon>
        <taxon>Megasphaera</taxon>
    </lineage>
</organism>
<keyword evidence="3" id="KW-0479">Metal-binding</keyword>